<dbReference type="GO" id="GO:0005634">
    <property type="term" value="C:nucleus"/>
    <property type="evidence" value="ECO:0000318"/>
    <property type="project" value="GO_Central"/>
</dbReference>
<name>E9GSL8_DAPPU</name>
<keyword evidence="4" id="KW-1185">Reference proteome</keyword>
<dbReference type="Gene3D" id="1.25.40.420">
    <property type="match status" value="1"/>
</dbReference>
<dbReference type="GO" id="GO:0009751">
    <property type="term" value="P:response to salicylic acid"/>
    <property type="evidence" value="ECO:0007669"/>
    <property type="project" value="UniProtKB-ARBA"/>
</dbReference>
<dbReference type="HOGENOM" id="CLU_004253_9_3_1"/>
<dbReference type="Gene3D" id="3.30.710.10">
    <property type="entry name" value="Potassium Channel Kv1.1, Chain A"/>
    <property type="match status" value="1"/>
</dbReference>
<dbReference type="SUPFAM" id="SSF54695">
    <property type="entry name" value="POZ domain"/>
    <property type="match status" value="1"/>
</dbReference>
<protein>
    <recommendedName>
        <fullName evidence="2">BTB domain-containing protein</fullName>
    </recommendedName>
</protein>
<keyword evidence="1" id="KW-0479">Metal-binding</keyword>
<dbReference type="GO" id="GO:0031625">
    <property type="term" value="F:ubiquitin protein ligase binding"/>
    <property type="evidence" value="ECO:0000318"/>
    <property type="project" value="GO_Central"/>
</dbReference>
<dbReference type="PANTHER" id="PTHR24413">
    <property type="entry name" value="SPECKLE-TYPE POZ PROTEIN"/>
    <property type="match status" value="1"/>
</dbReference>
<dbReference type="Proteomes" id="UP000000305">
    <property type="component" value="Unassembled WGS sequence"/>
</dbReference>
<feature type="non-terminal residue" evidence="3">
    <location>
        <position position="1"/>
    </location>
</feature>
<gene>
    <name evidence="3" type="ORF">DAPPUDRAFT_54228</name>
</gene>
<dbReference type="EMBL" id="GL732562">
    <property type="protein sequence ID" value="EFX77452.1"/>
    <property type="molecule type" value="Genomic_DNA"/>
</dbReference>
<dbReference type="PROSITE" id="PS50097">
    <property type="entry name" value="BTB"/>
    <property type="match status" value="1"/>
</dbReference>
<dbReference type="InterPro" id="IPR000210">
    <property type="entry name" value="BTB/POZ_dom"/>
</dbReference>
<evidence type="ECO:0000259" key="2">
    <source>
        <dbReference type="PROSITE" id="PS50097"/>
    </source>
</evidence>
<dbReference type="GO" id="GO:0043161">
    <property type="term" value="P:proteasome-mediated ubiquitin-dependent protein catabolic process"/>
    <property type="evidence" value="ECO:0000318"/>
    <property type="project" value="GO_Central"/>
</dbReference>
<reference evidence="3 4" key="1">
    <citation type="journal article" date="2011" name="Science">
        <title>The ecoresponsive genome of Daphnia pulex.</title>
        <authorList>
            <person name="Colbourne J.K."/>
            <person name="Pfrender M.E."/>
            <person name="Gilbert D."/>
            <person name="Thomas W.K."/>
            <person name="Tucker A."/>
            <person name="Oakley T.H."/>
            <person name="Tokishita S."/>
            <person name="Aerts A."/>
            <person name="Arnold G.J."/>
            <person name="Basu M.K."/>
            <person name="Bauer D.J."/>
            <person name="Caceres C.E."/>
            <person name="Carmel L."/>
            <person name="Casola C."/>
            <person name="Choi J.H."/>
            <person name="Detter J.C."/>
            <person name="Dong Q."/>
            <person name="Dusheyko S."/>
            <person name="Eads B.D."/>
            <person name="Frohlich T."/>
            <person name="Geiler-Samerotte K.A."/>
            <person name="Gerlach D."/>
            <person name="Hatcher P."/>
            <person name="Jogdeo S."/>
            <person name="Krijgsveld J."/>
            <person name="Kriventseva E.V."/>
            <person name="Kultz D."/>
            <person name="Laforsch C."/>
            <person name="Lindquist E."/>
            <person name="Lopez J."/>
            <person name="Manak J.R."/>
            <person name="Muller J."/>
            <person name="Pangilinan J."/>
            <person name="Patwardhan R.P."/>
            <person name="Pitluck S."/>
            <person name="Pritham E.J."/>
            <person name="Rechtsteiner A."/>
            <person name="Rho M."/>
            <person name="Rogozin I.B."/>
            <person name="Sakarya O."/>
            <person name="Salamov A."/>
            <person name="Schaack S."/>
            <person name="Shapiro H."/>
            <person name="Shiga Y."/>
            <person name="Skalitzky C."/>
            <person name="Smith Z."/>
            <person name="Souvorov A."/>
            <person name="Sung W."/>
            <person name="Tang Z."/>
            <person name="Tsuchiya D."/>
            <person name="Tu H."/>
            <person name="Vos H."/>
            <person name="Wang M."/>
            <person name="Wolf Y.I."/>
            <person name="Yamagata H."/>
            <person name="Yamada T."/>
            <person name="Ye Y."/>
            <person name="Shaw J.R."/>
            <person name="Andrews J."/>
            <person name="Crease T.J."/>
            <person name="Tang H."/>
            <person name="Lucas S.M."/>
            <person name="Robertson H.M."/>
            <person name="Bork P."/>
            <person name="Koonin E.V."/>
            <person name="Zdobnov E.M."/>
            <person name="Grigoriev I.V."/>
            <person name="Lynch M."/>
            <person name="Boore J.L."/>
        </authorList>
    </citation>
    <scope>NUCLEOTIDE SEQUENCE [LARGE SCALE GENOMIC DNA]</scope>
</reference>
<organism evidence="3 4">
    <name type="scientific">Daphnia pulex</name>
    <name type="common">Water flea</name>
    <dbReference type="NCBI Taxonomy" id="6669"/>
    <lineage>
        <taxon>Eukaryota</taxon>
        <taxon>Metazoa</taxon>
        <taxon>Ecdysozoa</taxon>
        <taxon>Arthropoda</taxon>
        <taxon>Crustacea</taxon>
        <taxon>Branchiopoda</taxon>
        <taxon>Diplostraca</taxon>
        <taxon>Cladocera</taxon>
        <taxon>Anomopoda</taxon>
        <taxon>Daphniidae</taxon>
        <taxon>Daphnia</taxon>
    </lineage>
</organism>
<dbReference type="FunFam" id="3.30.710.10:FF:000226">
    <property type="entry name" value="Uncharacterized protein"/>
    <property type="match status" value="1"/>
</dbReference>
<dbReference type="GO" id="GO:0046872">
    <property type="term" value="F:metal ion binding"/>
    <property type="evidence" value="ECO:0007669"/>
    <property type="project" value="UniProtKB-KW"/>
</dbReference>
<dbReference type="GO" id="GO:0005737">
    <property type="term" value="C:cytoplasm"/>
    <property type="evidence" value="ECO:0000318"/>
    <property type="project" value="GO_Central"/>
</dbReference>
<dbReference type="eggNOG" id="KOG1987">
    <property type="taxonomic scope" value="Eukaryota"/>
</dbReference>
<evidence type="ECO:0000256" key="1">
    <source>
        <dbReference type="ARBA" id="ARBA00022723"/>
    </source>
</evidence>
<dbReference type="SMART" id="SM00225">
    <property type="entry name" value="BTB"/>
    <property type="match status" value="1"/>
</dbReference>
<dbReference type="GO" id="GO:0042542">
    <property type="term" value="P:response to hydrogen peroxide"/>
    <property type="evidence" value="ECO:0007669"/>
    <property type="project" value="UniProtKB-ARBA"/>
</dbReference>
<proteinExistence type="predicted"/>
<dbReference type="InParanoid" id="E9GSL8"/>
<dbReference type="FunFam" id="1.25.40.420:FF:000012">
    <property type="entry name" value="BTB/POZ and TAZ domain-containing protein 2"/>
    <property type="match status" value="1"/>
</dbReference>
<dbReference type="AlphaFoldDB" id="E9GSL8"/>
<dbReference type="GO" id="GO:0005516">
    <property type="term" value="F:calmodulin binding"/>
    <property type="evidence" value="ECO:0007669"/>
    <property type="project" value="UniProtKB-ARBA"/>
</dbReference>
<feature type="domain" description="BTB" evidence="2">
    <location>
        <begin position="1"/>
        <end position="59"/>
    </location>
</feature>
<dbReference type="GO" id="GO:0030162">
    <property type="term" value="P:regulation of proteolysis"/>
    <property type="evidence" value="ECO:0000318"/>
    <property type="project" value="GO_Central"/>
</dbReference>
<dbReference type="Pfam" id="PF00651">
    <property type="entry name" value="BTB"/>
    <property type="match status" value="1"/>
</dbReference>
<dbReference type="OMA" id="HANNFIL"/>
<evidence type="ECO:0000313" key="4">
    <source>
        <dbReference type="Proteomes" id="UP000000305"/>
    </source>
</evidence>
<accession>E9GSL8</accession>
<dbReference type="KEGG" id="dpx:DAPPUDRAFT_54228"/>
<dbReference type="OrthoDB" id="10249567at2759"/>
<evidence type="ECO:0000313" key="3">
    <source>
        <dbReference type="EMBL" id="EFX77452.1"/>
    </source>
</evidence>
<sequence>QHIGGHSHILVARSPVFAAMFQHEMKEKKTGQVSIQDIQPDIFKQLLHYIYSGRLSLLLTETTAQRLFEASDKYDIGDLKEECVSFLLLCIRVDNVINLMAWAHIHSVDELKEETLKFTSFHGKDISLLEDWENLTKNYPEVCLEATRSIIECHCLNSAER</sequence>
<dbReference type="InterPro" id="IPR011333">
    <property type="entry name" value="SKP1/BTB/POZ_sf"/>
</dbReference>